<dbReference type="EMBL" id="LAZR01000270">
    <property type="protein sequence ID" value="KKN77997.1"/>
    <property type="molecule type" value="Genomic_DNA"/>
</dbReference>
<proteinExistence type="predicted"/>
<dbReference type="AlphaFoldDB" id="A0A0F9TSR4"/>
<evidence type="ECO:0000313" key="2">
    <source>
        <dbReference type="EMBL" id="KKN77997.1"/>
    </source>
</evidence>
<keyword evidence="1" id="KW-0472">Membrane</keyword>
<name>A0A0F9TSR4_9ZZZZ</name>
<accession>A0A0F9TSR4</accession>
<protein>
    <submittedName>
        <fullName evidence="2">Uncharacterized protein</fullName>
    </submittedName>
</protein>
<organism evidence="2">
    <name type="scientific">marine sediment metagenome</name>
    <dbReference type="NCBI Taxonomy" id="412755"/>
    <lineage>
        <taxon>unclassified sequences</taxon>
        <taxon>metagenomes</taxon>
        <taxon>ecological metagenomes</taxon>
    </lineage>
</organism>
<evidence type="ECO:0000256" key="1">
    <source>
        <dbReference type="SAM" id="Phobius"/>
    </source>
</evidence>
<reference evidence="2" key="1">
    <citation type="journal article" date="2015" name="Nature">
        <title>Complex archaea that bridge the gap between prokaryotes and eukaryotes.</title>
        <authorList>
            <person name="Spang A."/>
            <person name="Saw J.H."/>
            <person name="Jorgensen S.L."/>
            <person name="Zaremba-Niedzwiedzka K."/>
            <person name="Martijn J."/>
            <person name="Lind A.E."/>
            <person name="van Eijk R."/>
            <person name="Schleper C."/>
            <person name="Guy L."/>
            <person name="Ettema T.J."/>
        </authorList>
    </citation>
    <scope>NUCLEOTIDE SEQUENCE</scope>
</reference>
<feature type="transmembrane region" description="Helical" evidence="1">
    <location>
        <begin position="106"/>
        <end position="124"/>
    </location>
</feature>
<gene>
    <name evidence="2" type="ORF">LCGC14_0354270</name>
</gene>
<sequence length="312" mass="36546">MENPDKKINFILKKLNHLDFKNIVPLLLKKGFDRQGANDLVKFLEEHNLAILVYSNELRFKRIPESTENVQLKDLFIKAKITPKGKTYLKENRRFVEKIFYNYKTWVFYVLPTTLILLFITNYTNPWAFGKESSSMDFTVFVHGSKGVDDLILKNEGKVILILKSDKREASINEKGEATFKEIPAYFNNKKVNIFIEHPQPYRPTHLDSLYEINDKASIFLEVELYNTELIYGQIMDSGTNIGVDSVRVSIRDIFTFSDNHGYYELKIPKTYQKKFQNVRFEKSGFVPLERKNIPVHTEQSLDILIKQIDEN</sequence>
<comment type="caution">
    <text evidence="2">The sequence shown here is derived from an EMBL/GenBank/DDBJ whole genome shotgun (WGS) entry which is preliminary data.</text>
</comment>
<keyword evidence="1" id="KW-0812">Transmembrane</keyword>
<keyword evidence="1" id="KW-1133">Transmembrane helix</keyword>